<evidence type="ECO:0000256" key="7">
    <source>
        <dbReference type="HAMAP-Rule" id="MF_00484"/>
    </source>
</evidence>
<comment type="function">
    <text evidence="2 7">Synthesizes alpha-1,4-glucan chains using ADP-glucose.</text>
</comment>
<evidence type="ECO:0000256" key="3">
    <source>
        <dbReference type="ARBA" id="ARBA00010281"/>
    </source>
</evidence>
<evidence type="ECO:0000259" key="9">
    <source>
        <dbReference type="Pfam" id="PF08323"/>
    </source>
</evidence>
<evidence type="ECO:0000313" key="10">
    <source>
        <dbReference type="EMBL" id="OGY65497.1"/>
    </source>
</evidence>
<dbReference type="EMBL" id="MHJI01000015">
    <property type="protein sequence ID" value="OGY65497.1"/>
    <property type="molecule type" value="Genomic_DNA"/>
</dbReference>
<dbReference type="UniPathway" id="UPA00164"/>
<dbReference type="SUPFAM" id="SSF53756">
    <property type="entry name" value="UDP-Glycosyltransferase/glycogen phosphorylase"/>
    <property type="match status" value="1"/>
</dbReference>
<name>A0A1G1ZNR2_9BACT</name>
<dbReference type="PANTHER" id="PTHR45825:SF11">
    <property type="entry name" value="ALPHA AMYLASE DOMAIN-CONTAINING PROTEIN"/>
    <property type="match status" value="1"/>
</dbReference>
<evidence type="ECO:0000259" key="8">
    <source>
        <dbReference type="Pfam" id="PF00534"/>
    </source>
</evidence>
<gene>
    <name evidence="7" type="primary">glgA</name>
    <name evidence="10" type="ORF">A3A04_01750</name>
</gene>
<keyword evidence="5 7" id="KW-0808">Transferase</keyword>
<dbReference type="CDD" id="cd03791">
    <property type="entry name" value="GT5_Glycogen_synthase_DULL1-like"/>
    <property type="match status" value="1"/>
</dbReference>
<evidence type="ECO:0000256" key="5">
    <source>
        <dbReference type="ARBA" id="ARBA00022679"/>
    </source>
</evidence>
<dbReference type="Pfam" id="PF00534">
    <property type="entry name" value="Glycos_transf_1"/>
    <property type="match status" value="1"/>
</dbReference>
<evidence type="ECO:0000313" key="11">
    <source>
        <dbReference type="Proteomes" id="UP000178517"/>
    </source>
</evidence>
<dbReference type="GO" id="GO:0009011">
    <property type="term" value="F:alpha-1,4-glucan glucosyltransferase (ADP-glucose donor) activity"/>
    <property type="evidence" value="ECO:0007669"/>
    <property type="project" value="UniProtKB-UniRule"/>
</dbReference>
<proteinExistence type="inferred from homology"/>
<dbReference type="Proteomes" id="UP000178517">
    <property type="component" value="Unassembled WGS sequence"/>
</dbReference>
<feature type="domain" description="Glycosyl transferase family 1" evidence="8">
    <location>
        <begin position="293"/>
        <end position="455"/>
    </location>
</feature>
<dbReference type="HAMAP" id="MF_00484">
    <property type="entry name" value="Glycogen_synth"/>
    <property type="match status" value="1"/>
</dbReference>
<comment type="caution">
    <text evidence="10">The sequence shown here is derived from an EMBL/GenBank/DDBJ whole genome shotgun (WGS) entry which is preliminary data.</text>
</comment>
<feature type="binding site" evidence="7">
    <location>
        <position position="10"/>
    </location>
    <ligand>
        <name>ADP-alpha-D-glucose</name>
        <dbReference type="ChEBI" id="CHEBI:57498"/>
    </ligand>
</feature>
<dbReference type="InterPro" id="IPR011835">
    <property type="entry name" value="GS/SS"/>
</dbReference>
<keyword evidence="4 7" id="KW-0328">Glycosyltransferase</keyword>
<dbReference type="EC" id="2.4.1.21" evidence="7"/>
<comment type="catalytic activity">
    <reaction evidence="1 7">
        <text>[(1-&gt;4)-alpha-D-glucosyl](n) + ADP-alpha-D-glucose = [(1-&gt;4)-alpha-D-glucosyl](n+1) + ADP + H(+)</text>
        <dbReference type="Rhea" id="RHEA:18189"/>
        <dbReference type="Rhea" id="RHEA-COMP:9584"/>
        <dbReference type="Rhea" id="RHEA-COMP:9587"/>
        <dbReference type="ChEBI" id="CHEBI:15378"/>
        <dbReference type="ChEBI" id="CHEBI:15444"/>
        <dbReference type="ChEBI" id="CHEBI:57498"/>
        <dbReference type="ChEBI" id="CHEBI:456216"/>
        <dbReference type="EC" id="2.4.1.21"/>
    </reaction>
</comment>
<dbReference type="GO" id="GO:0004373">
    <property type="term" value="F:alpha-1,4-glucan glucosyltransferase (UDP-glucose donor) activity"/>
    <property type="evidence" value="ECO:0007669"/>
    <property type="project" value="InterPro"/>
</dbReference>
<evidence type="ECO:0000256" key="1">
    <source>
        <dbReference type="ARBA" id="ARBA00001478"/>
    </source>
</evidence>
<accession>A0A1G1ZNR2</accession>
<comment type="similarity">
    <text evidence="3 7">Belongs to the glycosyltransferase 1 family. Bacterial/plant glycogen synthase subfamily.</text>
</comment>
<dbReference type="AlphaFoldDB" id="A0A1G1ZNR2"/>
<evidence type="ECO:0000256" key="6">
    <source>
        <dbReference type="ARBA" id="ARBA00023056"/>
    </source>
</evidence>
<dbReference type="InterPro" id="IPR013534">
    <property type="entry name" value="Starch_synth_cat_dom"/>
</dbReference>
<feature type="domain" description="Starch synthase catalytic" evidence="9">
    <location>
        <begin position="2"/>
        <end position="247"/>
    </location>
</feature>
<evidence type="ECO:0000256" key="2">
    <source>
        <dbReference type="ARBA" id="ARBA00002764"/>
    </source>
</evidence>
<dbReference type="NCBIfam" id="TIGR02095">
    <property type="entry name" value="glgA"/>
    <property type="match status" value="1"/>
</dbReference>
<dbReference type="STRING" id="1798406.A3A04_01750"/>
<dbReference type="InterPro" id="IPR001296">
    <property type="entry name" value="Glyco_trans_1"/>
</dbReference>
<organism evidence="10 11">
    <name type="scientific">Candidatus Harrisonbacteria bacterium RIFCSPLOWO2_01_FULL_40_28</name>
    <dbReference type="NCBI Taxonomy" id="1798406"/>
    <lineage>
        <taxon>Bacteria</taxon>
        <taxon>Candidatus Harrisoniibacteriota</taxon>
    </lineage>
</organism>
<evidence type="ECO:0000256" key="4">
    <source>
        <dbReference type="ARBA" id="ARBA00022676"/>
    </source>
</evidence>
<dbReference type="GO" id="GO:0005978">
    <property type="term" value="P:glycogen biosynthetic process"/>
    <property type="evidence" value="ECO:0007669"/>
    <property type="project" value="UniProtKB-UniRule"/>
</dbReference>
<sequence>MTSEAAPFVKAGGLGEVMFSLPRALRMLGYDARLMLPLYAGVNKNDYVLEMEYEGLSVPTDSTEENQPDRLLCNVKKFISSNDSEDAPVFTYFLENEEYYEKRANVYGYADDAVRWVLLSRGTLEYFRNSSDWIPDVIVSSDWQTGFVPNYLRTTYKDDPRLNKIASLFSIHNLYYQGMFNHHFVNEMDFDDGQSPIPSFFNPRLLKINMMRRGIMYADVINTVSENYAKEILTSQYGELLDDLLKERRPRIYGVLNGLDYETINPEADTFLVKIYNKSHLDDRVFNKIELQKRFGLPPDGKKFVLSIVSRFDEQKGFDLLFSVIDSVLKELRFQLVVLGSGDARYMGFFKGLEERFPRQVATHLTFDTELPRIIRGGSDAVLIPSKFEPSGLTQMEAMRYGAVPIVRRTGGLADTVEDYNPDTNEGTGFVFDEFDSLAMTIAITRALENYGHKKVWAGIQKRGMEKDFSWENSAKKYADLFKKALELRKREREELK</sequence>
<dbReference type="PANTHER" id="PTHR45825">
    <property type="entry name" value="GRANULE-BOUND STARCH SYNTHASE 1, CHLOROPLASTIC/AMYLOPLASTIC"/>
    <property type="match status" value="1"/>
</dbReference>
<protein>
    <recommendedName>
        <fullName evidence="7">Glycogen synthase</fullName>
        <ecNumber evidence="7">2.4.1.21</ecNumber>
    </recommendedName>
    <alternativeName>
        <fullName evidence="7">Starch [bacterial glycogen] synthase</fullName>
    </alternativeName>
</protein>
<reference evidence="10 11" key="1">
    <citation type="journal article" date="2016" name="Nat. Commun.">
        <title>Thousands of microbial genomes shed light on interconnected biogeochemical processes in an aquifer system.</title>
        <authorList>
            <person name="Anantharaman K."/>
            <person name="Brown C.T."/>
            <person name="Hug L.A."/>
            <person name="Sharon I."/>
            <person name="Castelle C.J."/>
            <person name="Probst A.J."/>
            <person name="Thomas B.C."/>
            <person name="Singh A."/>
            <person name="Wilkins M.J."/>
            <person name="Karaoz U."/>
            <person name="Brodie E.L."/>
            <person name="Williams K.H."/>
            <person name="Hubbard S.S."/>
            <person name="Banfield J.F."/>
        </authorList>
    </citation>
    <scope>NUCLEOTIDE SEQUENCE [LARGE SCALE GENOMIC DNA]</scope>
</reference>
<keyword evidence="6 7" id="KW-0320">Glycogen biosynthesis</keyword>
<dbReference type="Pfam" id="PF08323">
    <property type="entry name" value="Glyco_transf_5"/>
    <property type="match status" value="1"/>
</dbReference>
<dbReference type="Gene3D" id="3.40.50.2000">
    <property type="entry name" value="Glycogen Phosphorylase B"/>
    <property type="match status" value="2"/>
</dbReference>
<comment type="pathway">
    <text evidence="7">Glycan biosynthesis; glycogen biosynthesis.</text>
</comment>